<keyword evidence="2" id="KW-1185">Reference proteome</keyword>
<dbReference type="EMBL" id="CAWUPB010000131">
    <property type="protein sequence ID" value="CAK7323797.1"/>
    <property type="molecule type" value="Genomic_DNA"/>
</dbReference>
<dbReference type="Proteomes" id="UP001314170">
    <property type="component" value="Unassembled WGS sequence"/>
</dbReference>
<protein>
    <submittedName>
        <fullName evidence="1">Uncharacterized protein</fullName>
    </submittedName>
</protein>
<proteinExistence type="predicted"/>
<organism evidence="1 2">
    <name type="scientific">Dovyalis caffra</name>
    <dbReference type="NCBI Taxonomy" id="77055"/>
    <lineage>
        <taxon>Eukaryota</taxon>
        <taxon>Viridiplantae</taxon>
        <taxon>Streptophyta</taxon>
        <taxon>Embryophyta</taxon>
        <taxon>Tracheophyta</taxon>
        <taxon>Spermatophyta</taxon>
        <taxon>Magnoliopsida</taxon>
        <taxon>eudicotyledons</taxon>
        <taxon>Gunneridae</taxon>
        <taxon>Pentapetalae</taxon>
        <taxon>rosids</taxon>
        <taxon>fabids</taxon>
        <taxon>Malpighiales</taxon>
        <taxon>Salicaceae</taxon>
        <taxon>Flacourtieae</taxon>
        <taxon>Dovyalis</taxon>
    </lineage>
</organism>
<name>A0AAV1QTF2_9ROSI</name>
<dbReference type="AlphaFoldDB" id="A0AAV1QTF2"/>
<evidence type="ECO:0000313" key="2">
    <source>
        <dbReference type="Proteomes" id="UP001314170"/>
    </source>
</evidence>
<sequence>MRWPYLKEVAGPRAETLYILDFPSGGSMFNQPLQPSLRQFSYPCSFGYALFNNSGSSMPGLHIDLSFADFSQLQNPPR</sequence>
<evidence type="ECO:0000313" key="1">
    <source>
        <dbReference type="EMBL" id="CAK7323797.1"/>
    </source>
</evidence>
<gene>
    <name evidence="1" type="ORF">DCAF_LOCUS1427</name>
</gene>
<comment type="caution">
    <text evidence="1">The sequence shown here is derived from an EMBL/GenBank/DDBJ whole genome shotgun (WGS) entry which is preliminary data.</text>
</comment>
<accession>A0AAV1QTF2</accession>
<reference evidence="1 2" key="1">
    <citation type="submission" date="2024-01" db="EMBL/GenBank/DDBJ databases">
        <authorList>
            <person name="Waweru B."/>
        </authorList>
    </citation>
    <scope>NUCLEOTIDE SEQUENCE [LARGE SCALE GENOMIC DNA]</scope>
</reference>